<sequence>MQRRFERLRNWIGSSHPLQLETWTRTLLIHYHFHCSDRARIELHGTASPMLQVLTPTSFKGQGRIRIHASSVFGVVRSPGSHASSYIESRTPESLVDIGADCAFNNQLVLIAEGAAIRFGARCLVGPEVFVSDSNSHDLRIPHRRQPDPRPQDVEIGDDVFIGARAVILKGVRIGAGSVVAAGAVVTPRLQAPPRSIIAGNPARIVGEVGDDHDPS</sequence>
<proteinExistence type="inferred from homology"/>
<keyword evidence="6" id="KW-1185">Reference proteome</keyword>
<dbReference type="PANTHER" id="PTHR23416">
    <property type="entry name" value="SIALIC ACID SYNTHASE-RELATED"/>
    <property type="match status" value="1"/>
</dbReference>
<dbReference type="GO" id="GO:0005829">
    <property type="term" value="C:cytosol"/>
    <property type="evidence" value="ECO:0007669"/>
    <property type="project" value="TreeGrafter"/>
</dbReference>
<comment type="similarity">
    <text evidence="1">Belongs to the transferase hexapeptide repeat family.</text>
</comment>
<dbReference type="PROSITE" id="PS00101">
    <property type="entry name" value="HEXAPEP_TRANSFERASES"/>
    <property type="match status" value="1"/>
</dbReference>
<reference evidence="5 6" key="1">
    <citation type="journal article" date="2007" name="Int. J. Syst. Evol. Microbiol.">
        <title>Description of Pelomonas aquatica sp. nov. and Pelomonas puraquae sp. nov., isolated from industrial and haemodialysis water.</title>
        <authorList>
            <person name="Gomila M."/>
            <person name="Bowien B."/>
            <person name="Falsen E."/>
            <person name="Moore E.R."/>
            <person name="Lalucat J."/>
        </authorList>
    </citation>
    <scope>NUCLEOTIDE SEQUENCE [LARGE SCALE GENOMIC DNA]</scope>
    <source>
        <strain evidence="5 6">CCUG 52769</strain>
    </source>
</reference>
<dbReference type="EMBL" id="NISI01000001">
    <property type="protein sequence ID" value="OWR05281.1"/>
    <property type="molecule type" value="Genomic_DNA"/>
</dbReference>
<dbReference type="SUPFAM" id="SSF51161">
    <property type="entry name" value="Trimeric LpxA-like enzymes"/>
    <property type="match status" value="1"/>
</dbReference>
<keyword evidence="4" id="KW-0012">Acyltransferase</keyword>
<dbReference type="InterPro" id="IPR011004">
    <property type="entry name" value="Trimer_LpxA-like_sf"/>
</dbReference>
<gene>
    <name evidence="5" type="ORF">CDO81_02100</name>
</gene>
<dbReference type="PANTHER" id="PTHR23416:SF23">
    <property type="entry name" value="ACETYLTRANSFERASE C18B11.09C-RELATED"/>
    <property type="match status" value="1"/>
</dbReference>
<evidence type="ECO:0000256" key="2">
    <source>
        <dbReference type="ARBA" id="ARBA00022679"/>
    </source>
</evidence>
<dbReference type="InterPro" id="IPR001451">
    <property type="entry name" value="Hexapep"/>
</dbReference>
<accession>A0A254NBD8</accession>
<comment type="caution">
    <text evidence="5">The sequence shown here is derived from an EMBL/GenBank/DDBJ whole genome shotgun (WGS) entry which is preliminary data.</text>
</comment>
<dbReference type="InterPro" id="IPR051159">
    <property type="entry name" value="Hexapeptide_acetyltransf"/>
</dbReference>
<dbReference type="RefSeq" id="WP_088481492.1">
    <property type="nucleotide sequence ID" value="NZ_NISI01000001.1"/>
</dbReference>
<dbReference type="Gene3D" id="2.160.10.10">
    <property type="entry name" value="Hexapeptide repeat proteins"/>
    <property type="match status" value="1"/>
</dbReference>
<name>A0A254NBD8_9BURK</name>
<evidence type="ECO:0000313" key="6">
    <source>
        <dbReference type="Proteomes" id="UP000197446"/>
    </source>
</evidence>
<dbReference type="AlphaFoldDB" id="A0A254NBD8"/>
<evidence type="ECO:0000256" key="3">
    <source>
        <dbReference type="ARBA" id="ARBA00022737"/>
    </source>
</evidence>
<dbReference type="CDD" id="cd04647">
    <property type="entry name" value="LbH_MAT_like"/>
    <property type="match status" value="1"/>
</dbReference>
<protein>
    <submittedName>
        <fullName evidence="5">Acetyltransferase</fullName>
    </submittedName>
</protein>
<organism evidence="5 6">
    <name type="scientific">Roseateles puraquae</name>
    <dbReference type="NCBI Taxonomy" id="431059"/>
    <lineage>
        <taxon>Bacteria</taxon>
        <taxon>Pseudomonadati</taxon>
        <taxon>Pseudomonadota</taxon>
        <taxon>Betaproteobacteria</taxon>
        <taxon>Burkholderiales</taxon>
        <taxon>Sphaerotilaceae</taxon>
        <taxon>Roseateles</taxon>
    </lineage>
</organism>
<dbReference type="InterPro" id="IPR018357">
    <property type="entry name" value="Hexapep_transf_CS"/>
</dbReference>
<evidence type="ECO:0000313" key="5">
    <source>
        <dbReference type="EMBL" id="OWR05281.1"/>
    </source>
</evidence>
<keyword evidence="3" id="KW-0677">Repeat</keyword>
<dbReference type="GO" id="GO:0008374">
    <property type="term" value="F:O-acyltransferase activity"/>
    <property type="evidence" value="ECO:0007669"/>
    <property type="project" value="TreeGrafter"/>
</dbReference>
<evidence type="ECO:0000256" key="1">
    <source>
        <dbReference type="ARBA" id="ARBA00007274"/>
    </source>
</evidence>
<dbReference type="Proteomes" id="UP000197446">
    <property type="component" value="Unassembled WGS sequence"/>
</dbReference>
<keyword evidence="2 5" id="KW-0808">Transferase</keyword>
<dbReference type="OrthoDB" id="272049at2"/>
<dbReference type="Pfam" id="PF14602">
    <property type="entry name" value="Hexapep_2"/>
    <property type="match status" value="1"/>
</dbReference>
<evidence type="ECO:0000256" key="4">
    <source>
        <dbReference type="ARBA" id="ARBA00023315"/>
    </source>
</evidence>